<reference evidence="1" key="1">
    <citation type="journal article" date="2020" name="Stud. Mycol.">
        <title>101 Dothideomycetes genomes: a test case for predicting lifestyles and emergence of pathogens.</title>
        <authorList>
            <person name="Haridas S."/>
            <person name="Albert R."/>
            <person name="Binder M."/>
            <person name="Bloem J."/>
            <person name="Labutti K."/>
            <person name="Salamov A."/>
            <person name="Andreopoulos B."/>
            <person name="Baker S."/>
            <person name="Barry K."/>
            <person name="Bills G."/>
            <person name="Bluhm B."/>
            <person name="Cannon C."/>
            <person name="Castanera R."/>
            <person name="Culley D."/>
            <person name="Daum C."/>
            <person name="Ezra D."/>
            <person name="Gonzalez J."/>
            <person name="Henrissat B."/>
            <person name="Kuo A."/>
            <person name="Liang C."/>
            <person name="Lipzen A."/>
            <person name="Lutzoni F."/>
            <person name="Magnuson J."/>
            <person name="Mondo S."/>
            <person name="Nolan M."/>
            <person name="Ohm R."/>
            <person name="Pangilinan J."/>
            <person name="Park H.-J."/>
            <person name="Ramirez L."/>
            <person name="Alfaro M."/>
            <person name="Sun H."/>
            <person name="Tritt A."/>
            <person name="Yoshinaga Y."/>
            <person name="Zwiers L.-H."/>
            <person name="Turgeon B."/>
            <person name="Goodwin S."/>
            <person name="Spatafora J."/>
            <person name="Crous P."/>
            <person name="Grigoriev I."/>
        </authorList>
    </citation>
    <scope>NUCLEOTIDE SEQUENCE</scope>
    <source>
        <strain evidence="1">CBS 161.51</strain>
    </source>
</reference>
<feature type="non-terminal residue" evidence="1">
    <location>
        <position position="1"/>
    </location>
</feature>
<dbReference type="OrthoDB" id="3943630at2759"/>
<evidence type="ECO:0000313" key="2">
    <source>
        <dbReference type="Proteomes" id="UP000800038"/>
    </source>
</evidence>
<accession>A0A6A5SCN4</accession>
<protein>
    <submittedName>
        <fullName evidence="1">Uncharacterized protein</fullName>
    </submittedName>
</protein>
<dbReference type="Proteomes" id="UP000800038">
    <property type="component" value="Unassembled WGS sequence"/>
</dbReference>
<keyword evidence="2" id="KW-1185">Reference proteome</keyword>
<organism evidence="1 2">
    <name type="scientific">Clathrospora elynae</name>
    <dbReference type="NCBI Taxonomy" id="706981"/>
    <lineage>
        <taxon>Eukaryota</taxon>
        <taxon>Fungi</taxon>
        <taxon>Dikarya</taxon>
        <taxon>Ascomycota</taxon>
        <taxon>Pezizomycotina</taxon>
        <taxon>Dothideomycetes</taxon>
        <taxon>Pleosporomycetidae</taxon>
        <taxon>Pleosporales</taxon>
        <taxon>Diademaceae</taxon>
        <taxon>Clathrospora</taxon>
    </lineage>
</organism>
<proteinExistence type="predicted"/>
<sequence length="51" mass="5715">PNKKSKIKVPYLRSLVQQEKAPAALTTEDIQAMLIPSSFKAYSYTMQLSAK</sequence>
<dbReference type="AlphaFoldDB" id="A0A6A5SCN4"/>
<gene>
    <name evidence="1" type="ORF">EJ02DRAFT_359632</name>
</gene>
<dbReference type="EMBL" id="ML976203">
    <property type="protein sequence ID" value="KAF1936216.1"/>
    <property type="molecule type" value="Genomic_DNA"/>
</dbReference>
<name>A0A6A5SCN4_9PLEO</name>
<evidence type="ECO:0000313" key="1">
    <source>
        <dbReference type="EMBL" id="KAF1936216.1"/>
    </source>
</evidence>